<feature type="region of interest" description="Disordered" evidence="4">
    <location>
        <begin position="1"/>
        <end position="101"/>
    </location>
</feature>
<feature type="compositionally biased region" description="Basic and acidic residues" evidence="4">
    <location>
        <begin position="68"/>
        <end position="87"/>
    </location>
</feature>
<dbReference type="SMART" id="SM00248">
    <property type="entry name" value="ANK"/>
    <property type="match status" value="6"/>
</dbReference>
<sequence>MPRTMTMSGDQTLTAAPLDLRTKPREGDTRGGERASTPELEHPRLPKASDRLPAASRLPLRKRPYRPVAEHRDIGPRDRDGERKRPGDTPQRSGGAAYHNQHYPAHPWPYLVIPSPPQHIENVALATHQDEDGDTPLHIAVVQEQVDMVHKLIHTLVHSHKDLDIYNNLRQTPLHLAVITAQAHLVKALLMAGADPGALDRNGQTALHLCCEYGQLDCLYEILSYLPSSSLPCLESRNYEGLAPLHIAVQNGSKDMARQLLKSGADINAVDIKSGRNPLMHAVESNSLEMVNFLVENGCDVNLQSYSGNTALHSACGRGHVEVVRVLLKNGADCSLKNYHNDTAVMVAKNKRVTDVLRGKGSRSQTAKILDSNIGKYSPQQKISNSAQSSINGSLSPNHVRCSPVTLQHVTPHSPMAAPSHSPLRQPFECLPAHQSHIDVKDNRAFQAKMGYHSMVPYLPFFPQPASDIHIRPVMTTNLYSSTLQGNIFHQDSSMVLLPATLLSPLRPCPPSHIITGQSRPSSCSSDQSDVSTVSASSESKGES</sequence>
<dbReference type="GO" id="GO:0071356">
    <property type="term" value="P:cellular response to tumor necrosis factor"/>
    <property type="evidence" value="ECO:0007669"/>
    <property type="project" value="TreeGrafter"/>
</dbReference>
<evidence type="ECO:0000256" key="4">
    <source>
        <dbReference type="SAM" id="MobiDB-lite"/>
    </source>
</evidence>
<dbReference type="SUPFAM" id="SSF48403">
    <property type="entry name" value="Ankyrin repeat"/>
    <property type="match status" value="1"/>
</dbReference>
<dbReference type="GeneID" id="114791087"/>
<reference evidence="5" key="2">
    <citation type="submission" date="2025-08" db="UniProtKB">
        <authorList>
            <consortium name="Ensembl"/>
        </authorList>
    </citation>
    <scope>IDENTIFICATION</scope>
</reference>
<gene>
    <name evidence="5" type="primary">BCL3</name>
</gene>
<feature type="compositionally biased region" description="Polar residues" evidence="4">
    <location>
        <begin position="1"/>
        <end position="14"/>
    </location>
</feature>
<dbReference type="Pfam" id="PF00023">
    <property type="entry name" value="Ank"/>
    <property type="match status" value="1"/>
</dbReference>
<keyword evidence="6" id="KW-1185">Reference proteome</keyword>
<feature type="repeat" description="ANK" evidence="3">
    <location>
        <begin position="169"/>
        <end position="201"/>
    </location>
</feature>
<dbReference type="PANTHER" id="PTHR46680">
    <property type="entry name" value="NF-KAPPA-B INHIBITOR ALPHA"/>
    <property type="match status" value="1"/>
</dbReference>
<dbReference type="Gene3D" id="1.25.40.20">
    <property type="entry name" value="Ankyrin repeat-containing domain"/>
    <property type="match status" value="1"/>
</dbReference>
<feature type="repeat" description="ANK" evidence="3">
    <location>
        <begin position="132"/>
        <end position="168"/>
    </location>
</feature>
<dbReference type="PRINTS" id="PR01415">
    <property type="entry name" value="ANKYRIN"/>
</dbReference>
<feature type="compositionally biased region" description="Basic and acidic residues" evidence="4">
    <location>
        <begin position="39"/>
        <end position="50"/>
    </location>
</feature>
<feature type="region of interest" description="Disordered" evidence="4">
    <location>
        <begin position="512"/>
        <end position="544"/>
    </location>
</feature>
<evidence type="ECO:0000256" key="1">
    <source>
        <dbReference type="ARBA" id="ARBA00022737"/>
    </source>
</evidence>
<dbReference type="PANTHER" id="PTHR46680:SF2">
    <property type="entry name" value="NF-KAPPA-B INHIBITOR ZETA"/>
    <property type="match status" value="1"/>
</dbReference>
<evidence type="ECO:0000313" key="5">
    <source>
        <dbReference type="Ensembl" id="ENSDCDP00010008520.1"/>
    </source>
</evidence>
<dbReference type="InterPro" id="IPR036770">
    <property type="entry name" value="Ankyrin_rpt-contain_sf"/>
</dbReference>
<dbReference type="PROSITE" id="PS50088">
    <property type="entry name" value="ANK_REPEAT"/>
    <property type="match status" value="5"/>
</dbReference>
<keyword evidence="1" id="KW-0677">Repeat</keyword>
<feature type="repeat" description="ANK" evidence="3">
    <location>
        <begin position="307"/>
        <end position="339"/>
    </location>
</feature>
<organism evidence="5 6">
    <name type="scientific">Denticeps clupeoides</name>
    <name type="common">denticle herring</name>
    <dbReference type="NCBI Taxonomy" id="299321"/>
    <lineage>
        <taxon>Eukaryota</taxon>
        <taxon>Metazoa</taxon>
        <taxon>Chordata</taxon>
        <taxon>Craniata</taxon>
        <taxon>Vertebrata</taxon>
        <taxon>Euteleostomi</taxon>
        <taxon>Actinopterygii</taxon>
        <taxon>Neopterygii</taxon>
        <taxon>Teleostei</taxon>
        <taxon>Clupei</taxon>
        <taxon>Clupeiformes</taxon>
        <taxon>Denticipitoidei</taxon>
        <taxon>Denticipitidae</taxon>
        <taxon>Denticeps</taxon>
    </lineage>
</organism>
<dbReference type="InterPro" id="IPR002110">
    <property type="entry name" value="Ankyrin_rpt"/>
</dbReference>
<protein>
    <recommendedName>
        <fullName evidence="7">B-cell lymphoma 3 protein</fullName>
    </recommendedName>
</protein>
<proteinExistence type="predicted"/>
<reference evidence="5" key="3">
    <citation type="submission" date="2025-09" db="UniProtKB">
        <authorList>
            <consortium name="Ensembl"/>
        </authorList>
    </citation>
    <scope>IDENTIFICATION</scope>
</reference>
<feature type="repeat" description="ANK" evidence="3">
    <location>
        <begin position="240"/>
        <end position="272"/>
    </location>
</feature>
<feature type="compositionally biased region" description="Low complexity" evidence="4">
    <location>
        <begin position="519"/>
        <end position="544"/>
    </location>
</feature>
<dbReference type="Proteomes" id="UP000694580">
    <property type="component" value="Chromosome 5"/>
</dbReference>
<keyword evidence="2 3" id="KW-0040">ANK repeat</keyword>
<evidence type="ECO:0000256" key="3">
    <source>
        <dbReference type="PROSITE-ProRule" id="PRU00023"/>
    </source>
</evidence>
<dbReference type="GO" id="GO:0005829">
    <property type="term" value="C:cytosol"/>
    <property type="evidence" value="ECO:0007669"/>
    <property type="project" value="TreeGrafter"/>
</dbReference>
<feature type="repeat" description="ANK" evidence="3">
    <location>
        <begin position="274"/>
        <end position="306"/>
    </location>
</feature>
<dbReference type="InterPro" id="IPR051070">
    <property type="entry name" value="NF-kappa-B_inhibitor"/>
</dbReference>
<dbReference type="RefSeq" id="XP_028837455.1">
    <property type="nucleotide sequence ID" value="XM_028981622.1"/>
</dbReference>
<dbReference type="AlphaFoldDB" id="A0AAY4AJY5"/>
<dbReference type="PROSITE" id="PS50297">
    <property type="entry name" value="ANK_REP_REGION"/>
    <property type="match status" value="5"/>
</dbReference>
<evidence type="ECO:0000256" key="2">
    <source>
        <dbReference type="ARBA" id="ARBA00023043"/>
    </source>
</evidence>
<evidence type="ECO:0008006" key="7">
    <source>
        <dbReference type="Google" id="ProtNLM"/>
    </source>
</evidence>
<dbReference type="Ensembl" id="ENSDCDT00010008954.1">
    <property type="protein sequence ID" value="ENSDCDP00010008520.1"/>
    <property type="gene ID" value="ENSDCDG00010003845.1"/>
</dbReference>
<reference evidence="5 6" key="1">
    <citation type="submission" date="2020-06" db="EMBL/GenBank/DDBJ databases">
        <authorList>
            <consortium name="Wellcome Sanger Institute Data Sharing"/>
        </authorList>
    </citation>
    <scope>NUCLEOTIDE SEQUENCE [LARGE SCALE GENOMIC DNA]</scope>
</reference>
<evidence type="ECO:0000313" key="6">
    <source>
        <dbReference type="Proteomes" id="UP000694580"/>
    </source>
</evidence>
<dbReference type="Pfam" id="PF12796">
    <property type="entry name" value="Ank_2"/>
    <property type="match status" value="2"/>
</dbReference>
<dbReference type="GO" id="GO:0051059">
    <property type="term" value="F:NF-kappaB binding"/>
    <property type="evidence" value="ECO:0007669"/>
    <property type="project" value="TreeGrafter"/>
</dbReference>
<name>A0AAY4AJY5_9TELE</name>
<feature type="compositionally biased region" description="Basic and acidic residues" evidence="4">
    <location>
        <begin position="20"/>
        <end position="33"/>
    </location>
</feature>
<accession>A0AAY4AJY5</accession>
<dbReference type="GeneTree" id="ENSGT00940000161392"/>